<protein>
    <submittedName>
        <fullName evidence="1">Uncharacterized protein</fullName>
    </submittedName>
</protein>
<dbReference type="AlphaFoldDB" id="T1GTW5"/>
<name>T1GTW5_MEGSC</name>
<evidence type="ECO:0000313" key="2">
    <source>
        <dbReference type="Proteomes" id="UP000015102"/>
    </source>
</evidence>
<evidence type="ECO:0000313" key="1">
    <source>
        <dbReference type="EnsemblMetazoa" id="MESCA007160-PA"/>
    </source>
</evidence>
<dbReference type="HOGENOM" id="CLU_3175939_0_0_1"/>
<dbReference type="Proteomes" id="UP000015102">
    <property type="component" value="Unassembled WGS sequence"/>
</dbReference>
<proteinExistence type="predicted"/>
<dbReference type="EnsemblMetazoa" id="MESCA007160-RA">
    <property type="protein sequence ID" value="MESCA007160-PA"/>
    <property type="gene ID" value="MESCA007160"/>
</dbReference>
<reference evidence="1" key="2">
    <citation type="submission" date="2015-06" db="UniProtKB">
        <authorList>
            <consortium name="EnsemblMetazoa"/>
        </authorList>
    </citation>
    <scope>IDENTIFICATION</scope>
</reference>
<keyword evidence="2" id="KW-1185">Reference proteome</keyword>
<accession>T1GTW5</accession>
<reference evidence="2" key="1">
    <citation type="submission" date="2013-02" db="EMBL/GenBank/DDBJ databases">
        <authorList>
            <person name="Hughes D."/>
        </authorList>
    </citation>
    <scope>NUCLEOTIDE SEQUENCE</scope>
    <source>
        <strain>Durham</strain>
        <strain evidence="2">NC isolate 2 -- Noor lab</strain>
    </source>
</reference>
<dbReference type="EMBL" id="CAQQ02057082">
    <property type="status" value="NOT_ANNOTATED_CDS"/>
    <property type="molecule type" value="Genomic_DNA"/>
</dbReference>
<sequence length="47" mass="5270">MPQVANVIPILMKQLAINARGNVSTHVMLLRVWNVSSLEFALVLIRL</sequence>
<organism evidence="1 2">
    <name type="scientific">Megaselia scalaris</name>
    <name type="common">Humpbacked fly</name>
    <name type="synonym">Phora scalaris</name>
    <dbReference type="NCBI Taxonomy" id="36166"/>
    <lineage>
        <taxon>Eukaryota</taxon>
        <taxon>Metazoa</taxon>
        <taxon>Ecdysozoa</taxon>
        <taxon>Arthropoda</taxon>
        <taxon>Hexapoda</taxon>
        <taxon>Insecta</taxon>
        <taxon>Pterygota</taxon>
        <taxon>Neoptera</taxon>
        <taxon>Endopterygota</taxon>
        <taxon>Diptera</taxon>
        <taxon>Brachycera</taxon>
        <taxon>Muscomorpha</taxon>
        <taxon>Platypezoidea</taxon>
        <taxon>Phoridae</taxon>
        <taxon>Megaseliini</taxon>
        <taxon>Megaselia</taxon>
    </lineage>
</organism>